<protein>
    <submittedName>
        <fullName evidence="1">Uncharacterized protein</fullName>
    </submittedName>
</protein>
<gene>
    <name evidence="1" type="ORF">pdam_00025616</name>
</gene>
<evidence type="ECO:0000313" key="1">
    <source>
        <dbReference type="EMBL" id="RMX42700.1"/>
    </source>
</evidence>
<comment type="caution">
    <text evidence="1">The sequence shown here is derived from an EMBL/GenBank/DDBJ whole genome shotgun (WGS) entry which is preliminary data.</text>
</comment>
<sequence>MNARDFSAGDRFTLFMDLRNMRDNDLHGSGLRLVNTKERVQLAINRKASGFGNVECHIFILSDAQLIIINRELEKRDLLTR</sequence>
<organism evidence="1 2">
    <name type="scientific">Pocillopora damicornis</name>
    <name type="common">Cauliflower coral</name>
    <name type="synonym">Millepora damicornis</name>
    <dbReference type="NCBI Taxonomy" id="46731"/>
    <lineage>
        <taxon>Eukaryota</taxon>
        <taxon>Metazoa</taxon>
        <taxon>Cnidaria</taxon>
        <taxon>Anthozoa</taxon>
        <taxon>Hexacorallia</taxon>
        <taxon>Scleractinia</taxon>
        <taxon>Astrocoeniina</taxon>
        <taxon>Pocilloporidae</taxon>
        <taxon>Pocillopora</taxon>
    </lineage>
</organism>
<name>A0A3M6TMU9_POCDA</name>
<accession>A0A3M6TMU9</accession>
<dbReference type="EMBL" id="RCHS01003310">
    <property type="protein sequence ID" value="RMX42700.1"/>
    <property type="molecule type" value="Genomic_DNA"/>
</dbReference>
<reference evidence="1 2" key="1">
    <citation type="journal article" date="2018" name="Sci. Rep.">
        <title>Comparative analysis of the Pocillopora damicornis genome highlights role of immune system in coral evolution.</title>
        <authorList>
            <person name="Cunning R."/>
            <person name="Bay R.A."/>
            <person name="Gillette P."/>
            <person name="Baker A.C."/>
            <person name="Traylor-Knowles N."/>
        </authorList>
    </citation>
    <scope>NUCLEOTIDE SEQUENCE [LARGE SCALE GENOMIC DNA]</scope>
    <source>
        <strain evidence="1">RSMAS</strain>
        <tissue evidence="1">Whole animal</tissue>
    </source>
</reference>
<proteinExistence type="predicted"/>
<dbReference type="AlphaFoldDB" id="A0A3M6TMU9"/>
<dbReference type="Proteomes" id="UP000275408">
    <property type="component" value="Unassembled WGS sequence"/>
</dbReference>
<evidence type="ECO:0000313" key="2">
    <source>
        <dbReference type="Proteomes" id="UP000275408"/>
    </source>
</evidence>
<keyword evidence="2" id="KW-1185">Reference proteome</keyword>